<dbReference type="InterPro" id="IPR027375">
    <property type="entry name" value="DKNYY"/>
</dbReference>
<organism evidence="3 4">
    <name type="scientific">Didymodactylos carnosus</name>
    <dbReference type="NCBI Taxonomy" id="1234261"/>
    <lineage>
        <taxon>Eukaryota</taxon>
        <taxon>Metazoa</taxon>
        <taxon>Spiralia</taxon>
        <taxon>Gnathifera</taxon>
        <taxon>Rotifera</taxon>
        <taxon>Eurotatoria</taxon>
        <taxon>Bdelloidea</taxon>
        <taxon>Philodinida</taxon>
        <taxon>Philodinidae</taxon>
        <taxon>Didymodactylos</taxon>
    </lineage>
</organism>
<evidence type="ECO:0000313" key="2">
    <source>
        <dbReference type="EMBL" id="CAF1662207.1"/>
    </source>
</evidence>
<evidence type="ECO:0000313" key="4">
    <source>
        <dbReference type="Proteomes" id="UP000682733"/>
    </source>
</evidence>
<feature type="non-terminal residue" evidence="3">
    <location>
        <position position="1"/>
    </location>
</feature>
<evidence type="ECO:0000313" key="3">
    <source>
        <dbReference type="EMBL" id="CAF4521796.1"/>
    </source>
</evidence>
<dbReference type="AlphaFoldDB" id="A0A8S2XXB9"/>
<feature type="signal peptide" evidence="1">
    <location>
        <begin position="1"/>
        <end position="24"/>
    </location>
</feature>
<dbReference type="Proteomes" id="UP000677228">
    <property type="component" value="Unassembled WGS sequence"/>
</dbReference>
<comment type="caution">
    <text evidence="3">The sequence shown here is derived from an EMBL/GenBank/DDBJ whole genome shotgun (WGS) entry which is preliminary data.</text>
</comment>
<accession>A0A8S2XXB9</accession>
<reference evidence="3" key="1">
    <citation type="submission" date="2021-02" db="EMBL/GenBank/DDBJ databases">
        <authorList>
            <person name="Nowell W R."/>
        </authorList>
    </citation>
    <scope>NUCLEOTIDE SEQUENCE</scope>
</reference>
<dbReference type="EMBL" id="CAJNOK010070606">
    <property type="protein sequence ID" value="CAF1662207.1"/>
    <property type="molecule type" value="Genomic_DNA"/>
</dbReference>
<evidence type="ECO:0000256" key="1">
    <source>
        <dbReference type="SAM" id="SignalP"/>
    </source>
</evidence>
<feature type="chain" id="PRO_5036273889" evidence="1">
    <location>
        <begin position="25"/>
        <end position="118"/>
    </location>
</feature>
<sequence>VLIMSNKLILLITFSLMFVQWNNCTHIRKRLFPFMFQDLGMGYGKDFFHVYYLGQKISNANADSFGVLSDGYAVDALNVYYKGQEVSGANVYTFQVIGPGTAKDAFYVYHAGERIKRF</sequence>
<keyword evidence="1" id="KW-0732">Signal</keyword>
<name>A0A8S2XXB9_9BILA</name>
<dbReference type="Pfam" id="PF13644">
    <property type="entry name" value="DKNYY"/>
    <property type="match status" value="1"/>
</dbReference>
<dbReference type="EMBL" id="CAJOBA010101475">
    <property type="protein sequence ID" value="CAF4521796.1"/>
    <property type="molecule type" value="Genomic_DNA"/>
</dbReference>
<protein>
    <submittedName>
        <fullName evidence="3">Uncharacterized protein</fullName>
    </submittedName>
</protein>
<dbReference type="Proteomes" id="UP000682733">
    <property type="component" value="Unassembled WGS sequence"/>
</dbReference>
<gene>
    <name evidence="2" type="ORF">OVA965_LOCUS45340</name>
    <name evidence="3" type="ORF">TMI583_LOCUS48747</name>
</gene>
<proteinExistence type="predicted"/>